<dbReference type="EMBL" id="JAROAS010000006">
    <property type="protein sequence ID" value="MED4127482.1"/>
    <property type="molecule type" value="Genomic_DNA"/>
</dbReference>
<keyword evidence="3" id="KW-1185">Reference proteome</keyword>
<feature type="domain" description="HTH cro/C1-type" evidence="1">
    <location>
        <begin position="6"/>
        <end position="60"/>
    </location>
</feature>
<dbReference type="RefSeq" id="WP_328236686.1">
    <property type="nucleotide sequence ID" value="NZ_JAROAS010000006.1"/>
</dbReference>
<dbReference type="PROSITE" id="PS50943">
    <property type="entry name" value="HTH_CROC1"/>
    <property type="match status" value="1"/>
</dbReference>
<sequence length="74" mass="8538">MNKETFRALRLKEGLTQKEFASILGVSTSSVEAIESGRRNISDKVRAKLATEYPLDESYFIYFDQYEKLQSNPK</sequence>
<reference evidence="2 3" key="1">
    <citation type="submission" date="2023-03" db="EMBL/GenBank/DDBJ databases">
        <title>Bacillus Genome Sequencing.</title>
        <authorList>
            <person name="Dunlap C."/>
        </authorList>
    </citation>
    <scope>NUCLEOTIDE SEQUENCE [LARGE SCALE GENOMIC DNA]</scope>
    <source>
        <strain evidence="2 3">B-4107</strain>
    </source>
</reference>
<accession>A0ABU6NH01</accession>
<gene>
    <name evidence="2" type="ORF">P5F74_04945</name>
</gene>
<dbReference type="CDD" id="cd00093">
    <property type="entry name" value="HTH_XRE"/>
    <property type="match status" value="1"/>
</dbReference>
<evidence type="ECO:0000259" key="1">
    <source>
        <dbReference type="PROSITE" id="PS50943"/>
    </source>
</evidence>
<dbReference type="Gene3D" id="1.10.260.40">
    <property type="entry name" value="lambda repressor-like DNA-binding domains"/>
    <property type="match status" value="1"/>
</dbReference>
<comment type="caution">
    <text evidence="2">The sequence shown here is derived from an EMBL/GenBank/DDBJ whole genome shotgun (WGS) entry which is preliminary data.</text>
</comment>
<protein>
    <submittedName>
        <fullName evidence="2">Helix-turn-helix transcriptional regulator</fullName>
    </submittedName>
</protein>
<evidence type="ECO:0000313" key="2">
    <source>
        <dbReference type="EMBL" id="MED4127482.1"/>
    </source>
</evidence>
<dbReference type="InterPro" id="IPR010982">
    <property type="entry name" value="Lambda_DNA-bd_dom_sf"/>
</dbReference>
<dbReference type="InterPro" id="IPR001387">
    <property type="entry name" value="Cro/C1-type_HTH"/>
</dbReference>
<organism evidence="2 3">
    <name type="scientific">Shouchella miscanthi</name>
    <dbReference type="NCBI Taxonomy" id="2598861"/>
    <lineage>
        <taxon>Bacteria</taxon>
        <taxon>Bacillati</taxon>
        <taxon>Bacillota</taxon>
        <taxon>Bacilli</taxon>
        <taxon>Bacillales</taxon>
        <taxon>Bacillaceae</taxon>
        <taxon>Shouchella</taxon>
    </lineage>
</organism>
<dbReference type="SMART" id="SM00530">
    <property type="entry name" value="HTH_XRE"/>
    <property type="match status" value="1"/>
</dbReference>
<evidence type="ECO:0000313" key="3">
    <source>
        <dbReference type="Proteomes" id="UP001341820"/>
    </source>
</evidence>
<proteinExistence type="predicted"/>
<dbReference type="Proteomes" id="UP001341820">
    <property type="component" value="Unassembled WGS sequence"/>
</dbReference>
<dbReference type="Pfam" id="PF01381">
    <property type="entry name" value="HTH_3"/>
    <property type="match status" value="1"/>
</dbReference>
<dbReference type="SUPFAM" id="SSF47413">
    <property type="entry name" value="lambda repressor-like DNA-binding domains"/>
    <property type="match status" value="1"/>
</dbReference>
<name>A0ABU6NH01_9BACI</name>